<keyword evidence="3" id="KW-0325">Glycoprotein</keyword>
<dbReference type="InParanoid" id="A0A554MUF2"/>
<feature type="region of interest" description="Disordered" evidence="4">
    <location>
        <begin position="95"/>
        <end position="115"/>
    </location>
</feature>
<evidence type="ECO:0000256" key="4">
    <source>
        <dbReference type="SAM" id="MobiDB-lite"/>
    </source>
</evidence>
<name>A0A554MUF2_9EURY</name>
<dbReference type="EMBL" id="QMDX01000027">
    <property type="protein sequence ID" value="TSD08763.1"/>
    <property type="molecule type" value="Genomic_DNA"/>
</dbReference>
<keyword evidence="2" id="KW-0677">Repeat</keyword>
<dbReference type="PANTHER" id="PTHR36220:SF1">
    <property type="entry name" value="GAMMA TUBULIN COMPLEX COMPONENT C-TERMINAL DOMAIN-CONTAINING PROTEIN"/>
    <property type="match status" value="1"/>
</dbReference>
<feature type="region of interest" description="Disordered" evidence="4">
    <location>
        <begin position="1"/>
        <end position="29"/>
    </location>
</feature>
<accession>A0A554MUF2</accession>
<dbReference type="GO" id="GO:0005509">
    <property type="term" value="F:calcium ion binding"/>
    <property type="evidence" value="ECO:0007669"/>
    <property type="project" value="InterPro"/>
</dbReference>
<dbReference type="PROSITE" id="PS51470">
    <property type="entry name" value="FG_GAP"/>
    <property type="match status" value="1"/>
</dbReference>
<dbReference type="InterPro" id="IPR013519">
    <property type="entry name" value="Int_alpha_beta-p"/>
</dbReference>
<evidence type="ECO:0000256" key="1">
    <source>
        <dbReference type="ARBA" id="ARBA00022729"/>
    </source>
</evidence>
<dbReference type="PROSITE" id="PS50222">
    <property type="entry name" value="EF_HAND_2"/>
    <property type="match status" value="1"/>
</dbReference>
<feature type="domain" description="EF-hand" evidence="5">
    <location>
        <begin position="570"/>
        <end position="594"/>
    </location>
</feature>
<keyword evidence="7" id="KW-1185">Reference proteome</keyword>
<dbReference type="Gene3D" id="2.130.10.130">
    <property type="entry name" value="Integrin alpha, N-terminal"/>
    <property type="match status" value="3"/>
</dbReference>
<evidence type="ECO:0000259" key="5">
    <source>
        <dbReference type="PROSITE" id="PS50222"/>
    </source>
</evidence>
<dbReference type="InterPro" id="IPR018247">
    <property type="entry name" value="EF_Hand_1_Ca_BS"/>
</dbReference>
<feature type="compositionally biased region" description="Polar residues" evidence="4">
    <location>
        <begin position="1"/>
        <end position="19"/>
    </location>
</feature>
<organism evidence="6 7">
    <name type="scientific">Haloglomus irregulare</name>
    <dbReference type="NCBI Taxonomy" id="2234134"/>
    <lineage>
        <taxon>Archaea</taxon>
        <taxon>Methanobacteriati</taxon>
        <taxon>Methanobacteriota</taxon>
        <taxon>Stenosarchaea group</taxon>
        <taxon>Halobacteria</taxon>
        <taxon>Halobacteriales</taxon>
        <taxon>Natronomonadaceae</taxon>
        <taxon>Haloglomus</taxon>
    </lineage>
</organism>
<gene>
    <name evidence="6" type="ORF">DP107_18440</name>
</gene>
<dbReference type="PROSITE" id="PS00018">
    <property type="entry name" value="EF_HAND_1"/>
    <property type="match status" value="1"/>
</dbReference>
<dbReference type="SMART" id="SM00191">
    <property type="entry name" value="Int_alpha"/>
    <property type="match status" value="6"/>
</dbReference>
<evidence type="ECO:0000313" key="7">
    <source>
        <dbReference type="Proteomes" id="UP000319894"/>
    </source>
</evidence>
<keyword evidence="1" id="KW-0732">Signal</keyword>
<evidence type="ECO:0000256" key="2">
    <source>
        <dbReference type="ARBA" id="ARBA00022737"/>
    </source>
</evidence>
<proteinExistence type="predicted"/>
<dbReference type="InterPro" id="IPR013517">
    <property type="entry name" value="FG-GAP"/>
</dbReference>
<evidence type="ECO:0000313" key="6">
    <source>
        <dbReference type="EMBL" id="TSD08763.1"/>
    </source>
</evidence>
<dbReference type="OrthoDB" id="242361at2157"/>
<dbReference type="SUPFAM" id="SSF50965">
    <property type="entry name" value="Galactose oxidase, central domain"/>
    <property type="match status" value="1"/>
</dbReference>
<comment type="caution">
    <text evidence="6">The sequence shown here is derived from an EMBL/GenBank/DDBJ whole genome shotgun (WGS) entry which is preliminary data.</text>
</comment>
<protein>
    <submittedName>
        <fullName evidence="6">PKD domain-containing protein</fullName>
    </submittedName>
</protein>
<dbReference type="InterPro" id="IPR028994">
    <property type="entry name" value="Integrin_alpha_N"/>
</dbReference>
<sequence length="611" mass="61573">MFTESGGTWNQQQKLTTSDGDSRGLFGGSVAVSSDGTTALIGALQDEDPSGALAGSAYVFTESEGTWSQQQKLTATDGDREDLYGESVAVSSNGITARRRRQAARPTPTNSVAVSSDGTTALIGALRDENPNGRLAGAAYVFTESGGTWSQQQKLAATDGDSEDLFGFSVAVSSDGTTALIGAPGDEDPNGPDAGSVYVFTESGGTWSQQQKLTATDGDREDLFGESVAVSSDGTTALIGASGDEDPNGDNTGSAYVFTESEGTWSQQQKLAATDGDIGGLFGGSVAVSTDGTTALIGAQRDVDPNGPGAGSVYVFTESEGTWSQQQKLAATDGDIGGLFGGSVAVSTDGTTALIGAQRDVDPNGPGAGSVYVFTESEGTWSQQQKLAATDGDRRDRFGRSVAGSSDGTTALIGAFADEDPNGRAAGSAYVFTSDDAAPGGGAGPSVRATVQQPGTPGGQARVEYALANVSGQASVAVAFEPLPAALAINPEASDTTGVFDDSSLVFSDPTSSLSPTVAFDIAADLSPPTTVEIDTAVLDATGTTTDRVTTVLEITADSADSPLGGTAGEYDTNGDGTVTARELGAAVTDFGAGELSARELGEVVTAFGRS</sequence>
<evidence type="ECO:0000256" key="3">
    <source>
        <dbReference type="ARBA" id="ARBA00023180"/>
    </source>
</evidence>
<reference evidence="6 7" key="1">
    <citation type="submission" date="2018-06" db="EMBL/GenBank/DDBJ databases">
        <title>Natronomonas sp. F16-60 a new haloarchaeon isolated from a solar saltern of Isla Cristina, Huelva, Spain.</title>
        <authorList>
            <person name="Duran-Viseras A."/>
            <person name="Sanchez-Porro C."/>
            <person name="Ventosa A."/>
        </authorList>
    </citation>
    <scope>NUCLEOTIDE SEQUENCE [LARGE SCALE GENOMIC DNA]</scope>
    <source>
        <strain evidence="6 7">F16-60</strain>
    </source>
</reference>
<dbReference type="Proteomes" id="UP000319894">
    <property type="component" value="Unassembled WGS sequence"/>
</dbReference>
<dbReference type="InterPro" id="IPR002048">
    <property type="entry name" value="EF_hand_dom"/>
</dbReference>
<dbReference type="PANTHER" id="PTHR36220">
    <property type="entry name" value="UNNAMED PRODUCT"/>
    <property type="match status" value="1"/>
</dbReference>
<dbReference type="InterPro" id="IPR011043">
    <property type="entry name" value="Gal_Oxase/kelch_b-propeller"/>
</dbReference>
<dbReference type="Pfam" id="PF14312">
    <property type="entry name" value="FG-GAP_2"/>
    <property type="match status" value="8"/>
</dbReference>
<dbReference type="AlphaFoldDB" id="A0A554MUF2"/>